<dbReference type="InterPro" id="IPR050107">
    <property type="entry name" value="ABC_carbohydrate_import_ATPase"/>
</dbReference>
<dbReference type="InterPro" id="IPR027417">
    <property type="entry name" value="P-loop_NTPase"/>
</dbReference>
<reference evidence="6 7" key="1">
    <citation type="submission" date="2019-08" db="EMBL/GenBank/DDBJ databases">
        <title>In-depth cultivation of the pig gut microbiome towards novel bacterial diversity and tailored functional studies.</title>
        <authorList>
            <person name="Wylensek D."/>
            <person name="Hitch T.C.A."/>
            <person name="Clavel T."/>
        </authorList>
    </citation>
    <scope>NUCLEOTIDE SEQUENCE [LARGE SCALE GENOMIC DNA]</scope>
    <source>
        <strain evidence="6 7">Oil+RF-744-WCA-WT-13</strain>
    </source>
</reference>
<dbReference type="GO" id="GO:0016887">
    <property type="term" value="F:ATP hydrolysis activity"/>
    <property type="evidence" value="ECO:0007669"/>
    <property type="project" value="InterPro"/>
</dbReference>
<evidence type="ECO:0000259" key="5">
    <source>
        <dbReference type="PROSITE" id="PS50893"/>
    </source>
</evidence>
<keyword evidence="3" id="KW-0547">Nucleotide-binding</keyword>
<evidence type="ECO:0000313" key="7">
    <source>
        <dbReference type="Proteomes" id="UP000466864"/>
    </source>
</evidence>
<dbReference type="Proteomes" id="UP000466864">
    <property type="component" value="Unassembled WGS sequence"/>
</dbReference>
<dbReference type="InterPro" id="IPR003439">
    <property type="entry name" value="ABC_transporter-like_ATP-bd"/>
</dbReference>
<dbReference type="Pfam" id="PF00005">
    <property type="entry name" value="ABC_tran"/>
    <property type="match status" value="1"/>
</dbReference>
<dbReference type="Gene3D" id="3.40.50.300">
    <property type="entry name" value="P-loop containing nucleotide triphosphate hydrolases"/>
    <property type="match status" value="2"/>
</dbReference>
<dbReference type="GO" id="GO:0005524">
    <property type="term" value="F:ATP binding"/>
    <property type="evidence" value="ECO:0007669"/>
    <property type="project" value="UniProtKB-KW"/>
</dbReference>
<dbReference type="SUPFAM" id="SSF52540">
    <property type="entry name" value="P-loop containing nucleoside triphosphate hydrolases"/>
    <property type="match status" value="2"/>
</dbReference>
<protein>
    <submittedName>
        <fullName evidence="6">ATP-binding cassette domain-containing protein</fullName>
    </submittedName>
</protein>
<accession>A0A7X2P9J6</accession>
<dbReference type="AlphaFoldDB" id="A0A7X2P9J6"/>
<evidence type="ECO:0000256" key="4">
    <source>
        <dbReference type="ARBA" id="ARBA00022840"/>
    </source>
</evidence>
<keyword evidence="1" id="KW-0813">Transport</keyword>
<dbReference type="RefSeq" id="WP_154458629.1">
    <property type="nucleotide sequence ID" value="NZ_VUMV01000008.1"/>
</dbReference>
<sequence>MNKELLRFEHVTTNYPMRTNLSDFNLVIYHSETVGIVALNEGGISSFLHLLQTNDNILKGNIYITGKLVNSWRNSDQTQNNCLIIDKRNKLTQHLSVTDNLFIVPHSKRKSLLISEKREKKLAQWLFAKYGIDISIEAKCYDLTEVDRCIVEIMRGVVADADIIILDSLNGFLTAHSYKKILALIQELSADGFDFIFIANELDVLPNLINTTVLLQNGKELKTFYKQDPINEQKINRITDEFNKKAIITERKSSFTKTQKSSVITSFINVYTNHLFDFSLLIYSNECVLIQANTKVHEDIIELLAGYQEPISGEILFNGTVLKQWKKRKLYPAGIHFIFRNAYITMPFFDLSYVDNLMIGIQNKTNTFLVNKNFYNIIKKEAAAQIGAVAQSKDIRELSKEDLYKMVYYHAYILKPKLVVIERPFTENDYHTRNLITHLIKVLQECGCSILILSTYVTGKMDLYDKVIKIHNKRIVLD</sequence>
<feature type="domain" description="ABC transporter" evidence="5">
    <location>
        <begin position="6"/>
        <end position="242"/>
    </location>
</feature>
<evidence type="ECO:0000256" key="2">
    <source>
        <dbReference type="ARBA" id="ARBA00022737"/>
    </source>
</evidence>
<evidence type="ECO:0000256" key="3">
    <source>
        <dbReference type="ARBA" id="ARBA00022741"/>
    </source>
</evidence>
<evidence type="ECO:0000313" key="6">
    <source>
        <dbReference type="EMBL" id="MST82714.1"/>
    </source>
</evidence>
<evidence type="ECO:0000256" key="1">
    <source>
        <dbReference type="ARBA" id="ARBA00022448"/>
    </source>
</evidence>
<keyword evidence="4 6" id="KW-0067">ATP-binding</keyword>
<dbReference type="PROSITE" id="PS50893">
    <property type="entry name" value="ABC_TRANSPORTER_2"/>
    <property type="match status" value="1"/>
</dbReference>
<keyword evidence="7" id="KW-1185">Reference proteome</keyword>
<dbReference type="PANTHER" id="PTHR43790">
    <property type="entry name" value="CARBOHYDRATE TRANSPORT ATP-BINDING PROTEIN MG119-RELATED"/>
    <property type="match status" value="1"/>
</dbReference>
<dbReference type="EMBL" id="VUMV01000008">
    <property type="protein sequence ID" value="MST82714.1"/>
    <property type="molecule type" value="Genomic_DNA"/>
</dbReference>
<name>A0A7X2P9J6_9FIRM</name>
<proteinExistence type="predicted"/>
<keyword evidence="2" id="KW-0677">Repeat</keyword>
<gene>
    <name evidence="6" type="ORF">FYJ60_10335</name>
</gene>
<comment type="caution">
    <text evidence="6">The sequence shown here is derived from an EMBL/GenBank/DDBJ whole genome shotgun (WGS) entry which is preliminary data.</text>
</comment>
<organism evidence="6 7">
    <name type="scientific">Bilifractor porci</name>
    <dbReference type="NCBI Taxonomy" id="2606636"/>
    <lineage>
        <taxon>Bacteria</taxon>
        <taxon>Bacillati</taxon>
        <taxon>Bacillota</taxon>
        <taxon>Clostridia</taxon>
        <taxon>Lachnospirales</taxon>
        <taxon>Lachnospiraceae</taxon>
        <taxon>Bilifractor</taxon>
    </lineage>
</organism>
<dbReference type="PANTHER" id="PTHR43790:SF9">
    <property type="entry name" value="GALACTOFURANOSE TRANSPORTER ATP-BINDING PROTEIN YTFR"/>
    <property type="match status" value="1"/>
</dbReference>